<keyword evidence="12" id="KW-1185">Reference proteome</keyword>
<dbReference type="InterPro" id="IPR023997">
    <property type="entry name" value="TonB-dep_OMP_SusC/RagA_CS"/>
</dbReference>
<dbReference type="PANTHER" id="PTHR30069:SF29">
    <property type="entry name" value="HEMOGLOBIN AND HEMOGLOBIN-HAPTOGLOBIN-BINDING PROTEIN 1-RELATED"/>
    <property type="match status" value="1"/>
</dbReference>
<dbReference type="PROSITE" id="PS52016">
    <property type="entry name" value="TONB_DEPENDENT_REC_3"/>
    <property type="match status" value="1"/>
</dbReference>
<organism evidence="11 12">
    <name type="scientific">Antarcticibacterium flavum</name>
    <dbReference type="NCBI Taxonomy" id="2058175"/>
    <lineage>
        <taxon>Bacteria</taxon>
        <taxon>Pseudomonadati</taxon>
        <taxon>Bacteroidota</taxon>
        <taxon>Flavobacteriia</taxon>
        <taxon>Flavobacteriales</taxon>
        <taxon>Flavobacteriaceae</taxon>
        <taxon>Antarcticibacterium</taxon>
    </lineage>
</organism>
<accession>A0A5B7X1Q2</accession>
<dbReference type="Pfam" id="PF13715">
    <property type="entry name" value="CarbopepD_reg_2"/>
    <property type="match status" value="1"/>
</dbReference>
<dbReference type="AlphaFoldDB" id="A0A5B7X1Q2"/>
<dbReference type="KEGG" id="afla:FHG64_08545"/>
<dbReference type="InterPro" id="IPR012910">
    <property type="entry name" value="Plug_dom"/>
</dbReference>
<dbReference type="InterPro" id="IPR023996">
    <property type="entry name" value="TonB-dep_OMP_SusC/RagA"/>
</dbReference>
<evidence type="ECO:0000256" key="6">
    <source>
        <dbReference type="ARBA" id="ARBA00023136"/>
    </source>
</evidence>
<protein>
    <submittedName>
        <fullName evidence="11">TonB-dependent receptor</fullName>
    </submittedName>
</protein>
<sequence>MKKFTCFIIALFGGVLSMFSQSFSVEGNVVDNNNLPLPGVNVLVKDQSRGTTTDFDGNFALANVSTGDVLQFSYVGFVSQEVTITNDSFIEVMLQTDAGALDEVVVIGYGTQQRRDVTGAVSVVSSKTIDDLRPIKIEQALQGTAAGVNVLPSSGAPGAGININIRGIASNSVNGPLVLIDGYQGDLGTLNPNDVESISILKDAQAAIYGIAGANGVVLITTKSGSKNTAPTIQYDAYLGIQETSRKVPLLNATEYALLLNEAYANNGQPLPYPNVNGLGEGTNFQDAVFDTAPMQQHNLTLSGGSERVTYSVGGSHLYQEGIVGAEKSDFTRSTARFNLGIDISDMFDFTANSIYTNIDRRSINEGGLGSVLFNALNMAPTFALDQEDLQGRLGNEIINPLSQIQNTFNDYNLNKFNGSFALDFTPTSELTFTSRIGYNLSLSKGKDFAPLISYGPGKVFNNTRSQVNQNRINDNSYTYDLFGTYDTYFGDDHHLTATGGMTVIRNWGDGLFASGFDVPNNSWDFADISLTTGTVDDKPNSSYVYDIRKLSFFGRVQYDYLGKYLISGMIRRDASTRFGPENRVGYFPSATAGWILSEEDFLQDNASITFLKIRGSYGVLGNDEAGSPQFYRSLLDGQATYVFDGLLVNGTALGRIPNPASGWEESEKINFGVDLRMFNNKLDITADLFREDRKNLLVAGIPVSGILGGGAPGAGAPTVNAGTTRNEGLEFAVRYSDKIADDFNFNVSYNATFLRNEVVAVNGTEFVPGGNFGVGQPQPARFQAGFPIGYFFGYKTDGIFQSQAEVDAHPSQAALGAPAAPGDLRYVDINGDGVINTDDRTNIGNPIPKAIMGINLSFDYKNFDFVSYTFASLGNDMVRNYERNQPNVNRHAYIMDRWTGPGTSNEVPRVTTGATSNMVFSDYYVEDASYARIQTVQLGYTLPEEYLSGLGVSRLRIYASVNNLYTFTKYRGFDPAASSGAAIGGGIDYGFYPIPRIYMAGINLNF</sequence>
<reference evidence="11 12" key="1">
    <citation type="submission" date="2019-06" db="EMBL/GenBank/DDBJ databases">
        <title>Complete genome sequence of Antarcticibacterium flavum KCTC 52984T from an Antarctic marine sediment.</title>
        <authorList>
            <person name="Lee Y.M."/>
            <person name="Shin S.C."/>
        </authorList>
    </citation>
    <scope>NUCLEOTIDE SEQUENCE [LARGE SCALE GENOMIC DNA]</scope>
    <source>
        <strain evidence="11 12">KCTC 52984</strain>
    </source>
</reference>
<keyword evidence="6 8" id="KW-0472">Membrane</keyword>
<dbReference type="Proteomes" id="UP000309016">
    <property type="component" value="Chromosome"/>
</dbReference>
<keyword evidence="11" id="KW-0675">Receptor</keyword>
<dbReference type="SUPFAM" id="SSF56935">
    <property type="entry name" value="Porins"/>
    <property type="match status" value="1"/>
</dbReference>
<keyword evidence="5 9" id="KW-0732">Signal</keyword>
<dbReference type="Pfam" id="PF07715">
    <property type="entry name" value="Plug"/>
    <property type="match status" value="1"/>
</dbReference>
<evidence type="ECO:0000256" key="4">
    <source>
        <dbReference type="ARBA" id="ARBA00022692"/>
    </source>
</evidence>
<dbReference type="InterPro" id="IPR037066">
    <property type="entry name" value="Plug_dom_sf"/>
</dbReference>
<evidence type="ECO:0000313" key="11">
    <source>
        <dbReference type="EMBL" id="QCY69436.1"/>
    </source>
</evidence>
<dbReference type="EMBL" id="CP040812">
    <property type="protein sequence ID" value="QCY69436.1"/>
    <property type="molecule type" value="Genomic_DNA"/>
</dbReference>
<keyword evidence="4 8" id="KW-0812">Transmembrane</keyword>
<keyword evidence="7 8" id="KW-0998">Cell outer membrane</keyword>
<comment type="similarity">
    <text evidence="8">Belongs to the TonB-dependent receptor family.</text>
</comment>
<dbReference type="PANTHER" id="PTHR30069">
    <property type="entry name" value="TONB-DEPENDENT OUTER MEMBRANE RECEPTOR"/>
    <property type="match status" value="1"/>
</dbReference>
<evidence type="ECO:0000256" key="8">
    <source>
        <dbReference type="PROSITE-ProRule" id="PRU01360"/>
    </source>
</evidence>
<dbReference type="SUPFAM" id="SSF49464">
    <property type="entry name" value="Carboxypeptidase regulatory domain-like"/>
    <property type="match status" value="1"/>
</dbReference>
<dbReference type="RefSeq" id="WP_139066004.1">
    <property type="nucleotide sequence ID" value="NZ_CP040812.1"/>
</dbReference>
<feature type="signal peptide" evidence="9">
    <location>
        <begin position="1"/>
        <end position="24"/>
    </location>
</feature>
<keyword evidence="3 8" id="KW-1134">Transmembrane beta strand</keyword>
<dbReference type="GO" id="GO:0009279">
    <property type="term" value="C:cell outer membrane"/>
    <property type="evidence" value="ECO:0007669"/>
    <property type="project" value="UniProtKB-SubCell"/>
</dbReference>
<evidence type="ECO:0000256" key="5">
    <source>
        <dbReference type="ARBA" id="ARBA00022729"/>
    </source>
</evidence>
<gene>
    <name evidence="11" type="ORF">FHG64_08545</name>
</gene>
<dbReference type="GO" id="GO:0044718">
    <property type="term" value="P:siderophore transmembrane transport"/>
    <property type="evidence" value="ECO:0007669"/>
    <property type="project" value="TreeGrafter"/>
</dbReference>
<evidence type="ECO:0000256" key="2">
    <source>
        <dbReference type="ARBA" id="ARBA00022448"/>
    </source>
</evidence>
<evidence type="ECO:0000259" key="10">
    <source>
        <dbReference type="Pfam" id="PF07715"/>
    </source>
</evidence>
<evidence type="ECO:0000256" key="7">
    <source>
        <dbReference type="ARBA" id="ARBA00023237"/>
    </source>
</evidence>
<dbReference type="OrthoDB" id="9768177at2"/>
<dbReference type="InterPro" id="IPR039426">
    <property type="entry name" value="TonB-dep_rcpt-like"/>
</dbReference>
<dbReference type="NCBIfam" id="TIGR04057">
    <property type="entry name" value="SusC_RagA_signa"/>
    <property type="match status" value="1"/>
</dbReference>
<proteinExistence type="inferred from homology"/>
<evidence type="ECO:0000256" key="3">
    <source>
        <dbReference type="ARBA" id="ARBA00022452"/>
    </source>
</evidence>
<dbReference type="InterPro" id="IPR036942">
    <property type="entry name" value="Beta-barrel_TonB_sf"/>
</dbReference>
<dbReference type="Gene3D" id="2.60.40.1120">
    <property type="entry name" value="Carboxypeptidase-like, regulatory domain"/>
    <property type="match status" value="1"/>
</dbReference>
<evidence type="ECO:0000256" key="1">
    <source>
        <dbReference type="ARBA" id="ARBA00004571"/>
    </source>
</evidence>
<comment type="subcellular location">
    <subcellularLocation>
        <location evidence="1 8">Cell outer membrane</location>
        <topology evidence="1 8">Multi-pass membrane protein</topology>
    </subcellularLocation>
</comment>
<dbReference type="GO" id="GO:0015344">
    <property type="term" value="F:siderophore uptake transmembrane transporter activity"/>
    <property type="evidence" value="ECO:0007669"/>
    <property type="project" value="TreeGrafter"/>
</dbReference>
<evidence type="ECO:0000256" key="9">
    <source>
        <dbReference type="SAM" id="SignalP"/>
    </source>
</evidence>
<dbReference type="NCBIfam" id="TIGR04056">
    <property type="entry name" value="OMP_RagA_SusC"/>
    <property type="match status" value="1"/>
</dbReference>
<dbReference type="Gene3D" id="2.170.130.10">
    <property type="entry name" value="TonB-dependent receptor, plug domain"/>
    <property type="match status" value="1"/>
</dbReference>
<dbReference type="InterPro" id="IPR008969">
    <property type="entry name" value="CarboxyPept-like_regulatory"/>
</dbReference>
<feature type="chain" id="PRO_5023146130" evidence="9">
    <location>
        <begin position="25"/>
        <end position="1007"/>
    </location>
</feature>
<feature type="domain" description="TonB-dependent receptor plug" evidence="10">
    <location>
        <begin position="114"/>
        <end position="217"/>
    </location>
</feature>
<evidence type="ECO:0000313" key="12">
    <source>
        <dbReference type="Proteomes" id="UP000309016"/>
    </source>
</evidence>
<dbReference type="Gene3D" id="2.40.170.20">
    <property type="entry name" value="TonB-dependent receptor, beta-barrel domain"/>
    <property type="match status" value="1"/>
</dbReference>
<keyword evidence="2 8" id="KW-0813">Transport</keyword>
<name>A0A5B7X1Q2_9FLAO</name>